<accession>A0ABW3BD63</accession>
<feature type="non-terminal residue" evidence="1">
    <location>
        <position position="1"/>
    </location>
</feature>
<dbReference type="InterPro" id="IPR007553">
    <property type="entry name" value="2-thiour_desulf"/>
</dbReference>
<dbReference type="PANTHER" id="PTHR30087">
    <property type="entry name" value="INNER MEMBRANE PROTEIN"/>
    <property type="match status" value="1"/>
</dbReference>
<dbReference type="Pfam" id="PF04463">
    <property type="entry name" value="2-thiour_desulf"/>
    <property type="match status" value="1"/>
</dbReference>
<dbReference type="EMBL" id="JBHTHR010000183">
    <property type="protein sequence ID" value="MFD0801266.1"/>
    <property type="molecule type" value="Genomic_DNA"/>
</dbReference>
<protein>
    <submittedName>
        <fullName evidence="1">DUF523 domain-containing protein</fullName>
    </submittedName>
</protein>
<reference evidence="2" key="1">
    <citation type="journal article" date="2019" name="Int. J. Syst. Evol. Microbiol.">
        <title>The Global Catalogue of Microorganisms (GCM) 10K type strain sequencing project: providing services to taxonomists for standard genome sequencing and annotation.</title>
        <authorList>
            <consortium name="The Broad Institute Genomics Platform"/>
            <consortium name="The Broad Institute Genome Sequencing Center for Infectious Disease"/>
            <person name="Wu L."/>
            <person name="Ma J."/>
        </authorList>
    </citation>
    <scope>NUCLEOTIDE SEQUENCE [LARGE SCALE GENOMIC DNA]</scope>
    <source>
        <strain evidence="2">CCUG 63369</strain>
    </source>
</reference>
<gene>
    <name evidence="1" type="ORF">ACFQZU_08030</name>
</gene>
<name>A0ABW3BD63_9ACTN</name>
<dbReference type="Proteomes" id="UP001596956">
    <property type="component" value="Unassembled WGS sequence"/>
</dbReference>
<proteinExistence type="predicted"/>
<dbReference type="PANTHER" id="PTHR30087:SF1">
    <property type="entry name" value="HYPOTHETICAL CYTOSOLIC PROTEIN"/>
    <property type="match status" value="1"/>
</dbReference>
<comment type="caution">
    <text evidence="1">The sequence shown here is derived from an EMBL/GenBank/DDBJ whole genome shotgun (WGS) entry which is preliminary data.</text>
</comment>
<organism evidence="1 2">
    <name type="scientific">Streptomonospora algeriensis</name>
    <dbReference type="NCBI Taxonomy" id="995084"/>
    <lineage>
        <taxon>Bacteria</taxon>
        <taxon>Bacillati</taxon>
        <taxon>Actinomycetota</taxon>
        <taxon>Actinomycetes</taxon>
        <taxon>Streptosporangiales</taxon>
        <taxon>Nocardiopsidaceae</taxon>
        <taxon>Streptomonospora</taxon>
    </lineage>
</organism>
<evidence type="ECO:0000313" key="2">
    <source>
        <dbReference type="Proteomes" id="UP001596956"/>
    </source>
</evidence>
<keyword evidence="2" id="KW-1185">Reference proteome</keyword>
<evidence type="ECO:0000313" key="1">
    <source>
        <dbReference type="EMBL" id="MFD0801266.1"/>
    </source>
</evidence>
<sequence length="96" mass="9769">ARIRTPDGADVTRCFLAGARAALATATEHGVRAALLKESSPSCGLHRIYDGTFTGSTAAGPGVTAQLLQDHGIAVFAETAVEAADAHLRTPPGDAE</sequence>